<dbReference type="GO" id="GO:0046872">
    <property type="term" value="F:metal ion binding"/>
    <property type="evidence" value="ECO:0007669"/>
    <property type="project" value="UniProtKB-KW"/>
</dbReference>
<evidence type="ECO:0000256" key="2">
    <source>
        <dbReference type="ARBA" id="ARBA00022670"/>
    </source>
</evidence>
<dbReference type="InterPro" id="IPR050083">
    <property type="entry name" value="HtpX_protease"/>
</dbReference>
<gene>
    <name evidence="14" type="ORF">BZL29_6964</name>
</gene>
<sequence>MIAHEFSHILNGDMRLNIRLIGLLNGILLIGLTGMRVLQFGGGRGSSSKNGAPIWMVALAMMVLGFIGVFFANIIKAAVSRQREWLADASAVQFTRQTAGLVGALKKIAGVASGSALRDARSATEVSHMLFGEGRRSFRAWYATHPPLADRIKALDPSFDPREIADLKQRYGQRSPDGLAEDAMAGFARSAVPPGFARALSPPLRRQARWGRVGVASAPSRWPTAPARSPGPTCCVARRCTPHSHQRRAAWPPSPAPPRPRSSPCCWPVPAIRCMRASSPR</sequence>
<evidence type="ECO:0000256" key="8">
    <source>
        <dbReference type="ARBA" id="ARBA00023049"/>
    </source>
</evidence>
<evidence type="ECO:0000259" key="13">
    <source>
        <dbReference type="Pfam" id="PF01435"/>
    </source>
</evidence>
<dbReference type="InterPro" id="IPR001915">
    <property type="entry name" value="Peptidase_M48"/>
</dbReference>
<evidence type="ECO:0000256" key="6">
    <source>
        <dbReference type="ARBA" id="ARBA00022833"/>
    </source>
</evidence>
<evidence type="ECO:0000256" key="5">
    <source>
        <dbReference type="ARBA" id="ARBA00022801"/>
    </source>
</evidence>
<feature type="region of interest" description="Disordered" evidence="11">
    <location>
        <begin position="245"/>
        <end position="264"/>
    </location>
</feature>
<dbReference type="EMBL" id="MVBN01000008">
    <property type="protein sequence ID" value="OOK67961.1"/>
    <property type="molecule type" value="Genomic_DNA"/>
</dbReference>
<evidence type="ECO:0000256" key="11">
    <source>
        <dbReference type="SAM" id="MobiDB-lite"/>
    </source>
</evidence>
<keyword evidence="1" id="KW-1003">Cell membrane</keyword>
<accession>A0A1V3WNU3</accession>
<feature type="transmembrane region" description="Helical" evidence="12">
    <location>
        <begin position="20"/>
        <end position="42"/>
    </location>
</feature>
<feature type="transmembrane region" description="Helical" evidence="12">
    <location>
        <begin position="54"/>
        <end position="75"/>
    </location>
</feature>
<keyword evidence="2 10" id="KW-0645">Protease</keyword>
<feature type="domain" description="Peptidase M48" evidence="13">
    <location>
        <begin position="2"/>
        <end position="156"/>
    </location>
</feature>
<evidence type="ECO:0000256" key="1">
    <source>
        <dbReference type="ARBA" id="ARBA00022475"/>
    </source>
</evidence>
<evidence type="ECO:0000256" key="9">
    <source>
        <dbReference type="ARBA" id="ARBA00023136"/>
    </source>
</evidence>
<keyword evidence="6 10" id="KW-0862">Zinc</keyword>
<dbReference type="STRING" id="1768.B1T50_03835"/>
<organism evidence="14 15">
    <name type="scientific">Mycobacterium kansasii</name>
    <dbReference type="NCBI Taxonomy" id="1768"/>
    <lineage>
        <taxon>Bacteria</taxon>
        <taxon>Bacillati</taxon>
        <taxon>Actinomycetota</taxon>
        <taxon>Actinomycetes</taxon>
        <taxon>Mycobacteriales</taxon>
        <taxon>Mycobacteriaceae</taxon>
        <taxon>Mycobacterium</taxon>
    </lineage>
</organism>
<keyword evidence="4" id="KW-0479">Metal-binding</keyword>
<evidence type="ECO:0000313" key="15">
    <source>
        <dbReference type="Proteomes" id="UP000188532"/>
    </source>
</evidence>
<dbReference type="PANTHER" id="PTHR43221">
    <property type="entry name" value="PROTEASE HTPX"/>
    <property type="match status" value="1"/>
</dbReference>
<evidence type="ECO:0000256" key="12">
    <source>
        <dbReference type="SAM" id="Phobius"/>
    </source>
</evidence>
<dbReference type="AlphaFoldDB" id="A0A1V3WNU3"/>
<evidence type="ECO:0000256" key="4">
    <source>
        <dbReference type="ARBA" id="ARBA00022723"/>
    </source>
</evidence>
<keyword evidence="3 12" id="KW-0812">Transmembrane</keyword>
<evidence type="ECO:0000256" key="7">
    <source>
        <dbReference type="ARBA" id="ARBA00022989"/>
    </source>
</evidence>
<dbReference type="GO" id="GO:0006508">
    <property type="term" value="P:proteolysis"/>
    <property type="evidence" value="ECO:0007669"/>
    <property type="project" value="UniProtKB-KW"/>
</dbReference>
<evidence type="ECO:0000256" key="3">
    <source>
        <dbReference type="ARBA" id="ARBA00022692"/>
    </source>
</evidence>
<dbReference type="Pfam" id="PF01435">
    <property type="entry name" value="Peptidase_M48"/>
    <property type="match status" value="1"/>
</dbReference>
<keyword evidence="5 10" id="KW-0378">Hydrolase</keyword>
<keyword evidence="9 12" id="KW-0472">Membrane</keyword>
<feature type="compositionally biased region" description="Pro residues" evidence="11">
    <location>
        <begin position="252"/>
        <end position="261"/>
    </location>
</feature>
<dbReference type="GO" id="GO:0004222">
    <property type="term" value="F:metalloendopeptidase activity"/>
    <property type="evidence" value="ECO:0007669"/>
    <property type="project" value="InterPro"/>
</dbReference>
<keyword evidence="7 12" id="KW-1133">Transmembrane helix</keyword>
<evidence type="ECO:0000256" key="10">
    <source>
        <dbReference type="RuleBase" id="RU003983"/>
    </source>
</evidence>
<dbReference type="PANTHER" id="PTHR43221:SF2">
    <property type="entry name" value="PROTEASE HTPX HOMOLOG"/>
    <property type="match status" value="1"/>
</dbReference>
<proteinExistence type="inferred from homology"/>
<name>A0A1V3WNU3_MYCKA</name>
<reference evidence="14 15" key="1">
    <citation type="submission" date="2017-02" db="EMBL/GenBank/DDBJ databases">
        <title>Complete genome sequences of Mycobacterium kansasii strains isolated from rhesus macaques.</title>
        <authorList>
            <person name="Panda A."/>
            <person name="Nagaraj S."/>
            <person name="Zhao X."/>
            <person name="Tettelin H."/>
            <person name="Detolla L.J."/>
        </authorList>
    </citation>
    <scope>NUCLEOTIDE SEQUENCE [LARGE SCALE GENOMIC DNA]</scope>
    <source>
        <strain evidence="14 15">11-3469</strain>
    </source>
</reference>
<protein>
    <submittedName>
        <fullName evidence="14">Peptidase M48 family protein</fullName>
    </submittedName>
</protein>
<dbReference type="Proteomes" id="UP000188532">
    <property type="component" value="Unassembled WGS sequence"/>
</dbReference>
<comment type="similarity">
    <text evidence="10">Belongs to the peptidase M48 family.</text>
</comment>
<comment type="cofactor">
    <cofactor evidence="10">
        <name>Zn(2+)</name>
        <dbReference type="ChEBI" id="CHEBI:29105"/>
    </cofactor>
    <text evidence="10">Binds 1 zinc ion per subunit.</text>
</comment>
<evidence type="ECO:0000313" key="14">
    <source>
        <dbReference type="EMBL" id="OOK67961.1"/>
    </source>
</evidence>
<comment type="caution">
    <text evidence="14">The sequence shown here is derived from an EMBL/GenBank/DDBJ whole genome shotgun (WGS) entry which is preliminary data.</text>
</comment>
<keyword evidence="8 10" id="KW-0482">Metalloprotease</keyword>